<sequence>MNIKPIILRGILDSLPVGLMVIDPEEEIININRAASEILGYPLYVFEGKGWGDLFFDDEKNIDFNQIIIDIIRERKVNLQRSVSYVRSDGKILQLSITGSFLREGEEIAGIVVLINDVTELHKAHKREKIVLEEKSALHHERAESIKNLAEAVAHQIRNPVTAIGGFSMRMLNQLDQDDPNRGYLGAILDGTKRLEDVVTAVGHYTKLLQIEPKKVAISEVLQKAQVGLSPKEAELSRKIKWTVRSEPIKAMIDPRLFTHALNELFLNALEFCREDEVSIEMCVFEEANRVHVEIQDSGAGISEEDRPYIFDPFFTTKAVGVGMGLCRVKRIISEHKGVIMIESTPGKGTEVRIRLPQE</sequence>
<dbReference type="GO" id="GO:0005524">
    <property type="term" value="F:ATP binding"/>
    <property type="evidence" value="ECO:0007669"/>
    <property type="project" value="UniProtKB-KW"/>
</dbReference>
<dbReference type="Gene3D" id="3.30.565.10">
    <property type="entry name" value="Histidine kinase-like ATPase, C-terminal domain"/>
    <property type="match status" value="1"/>
</dbReference>
<evidence type="ECO:0000313" key="11">
    <source>
        <dbReference type="EMBL" id="MBC8176016.1"/>
    </source>
</evidence>
<dbReference type="SUPFAM" id="SSF47384">
    <property type="entry name" value="Homodimeric domain of signal transducing histidine kinase"/>
    <property type="match status" value="1"/>
</dbReference>
<gene>
    <name evidence="11" type="ORF">H8E19_01320</name>
</gene>
<evidence type="ECO:0000259" key="10">
    <source>
        <dbReference type="PROSITE" id="PS50112"/>
    </source>
</evidence>
<dbReference type="PROSITE" id="PS50109">
    <property type="entry name" value="HIS_KIN"/>
    <property type="match status" value="1"/>
</dbReference>
<feature type="domain" description="PAS" evidence="10">
    <location>
        <begin position="8"/>
        <end position="41"/>
    </location>
</feature>
<dbReference type="Gene3D" id="1.10.287.130">
    <property type="match status" value="1"/>
</dbReference>
<dbReference type="Pfam" id="PF13426">
    <property type="entry name" value="PAS_9"/>
    <property type="match status" value="1"/>
</dbReference>
<dbReference type="Pfam" id="PF00512">
    <property type="entry name" value="HisKA"/>
    <property type="match status" value="1"/>
</dbReference>
<evidence type="ECO:0000256" key="7">
    <source>
        <dbReference type="ARBA" id="ARBA00022840"/>
    </source>
</evidence>
<evidence type="ECO:0000256" key="8">
    <source>
        <dbReference type="ARBA" id="ARBA00023012"/>
    </source>
</evidence>
<accession>A0A8J6T4R5</accession>
<organism evidence="11 12">
    <name type="scientific">Candidatus Desulfacyla euxinica</name>
    <dbReference type="NCBI Taxonomy" id="2841693"/>
    <lineage>
        <taxon>Bacteria</taxon>
        <taxon>Deltaproteobacteria</taxon>
        <taxon>Candidatus Desulfacyla</taxon>
    </lineage>
</organism>
<dbReference type="InterPro" id="IPR036097">
    <property type="entry name" value="HisK_dim/P_sf"/>
</dbReference>
<dbReference type="InterPro" id="IPR036890">
    <property type="entry name" value="HATPase_C_sf"/>
</dbReference>
<dbReference type="InterPro" id="IPR004358">
    <property type="entry name" value="Sig_transdc_His_kin-like_C"/>
</dbReference>
<dbReference type="PRINTS" id="PR00344">
    <property type="entry name" value="BCTRLSENSOR"/>
</dbReference>
<dbReference type="SUPFAM" id="SSF55874">
    <property type="entry name" value="ATPase domain of HSP90 chaperone/DNA topoisomerase II/histidine kinase"/>
    <property type="match status" value="1"/>
</dbReference>
<dbReference type="NCBIfam" id="TIGR00229">
    <property type="entry name" value="sensory_box"/>
    <property type="match status" value="1"/>
</dbReference>
<dbReference type="Proteomes" id="UP000650524">
    <property type="component" value="Unassembled WGS sequence"/>
</dbReference>
<protein>
    <recommendedName>
        <fullName evidence="2">histidine kinase</fullName>
        <ecNumber evidence="2">2.7.13.3</ecNumber>
    </recommendedName>
</protein>
<evidence type="ECO:0000256" key="2">
    <source>
        <dbReference type="ARBA" id="ARBA00012438"/>
    </source>
</evidence>
<evidence type="ECO:0000256" key="4">
    <source>
        <dbReference type="ARBA" id="ARBA00022679"/>
    </source>
</evidence>
<evidence type="ECO:0000256" key="5">
    <source>
        <dbReference type="ARBA" id="ARBA00022741"/>
    </source>
</evidence>
<dbReference type="EC" id="2.7.13.3" evidence="2"/>
<reference evidence="11 12" key="1">
    <citation type="submission" date="2020-08" db="EMBL/GenBank/DDBJ databases">
        <title>Bridging the membrane lipid divide: bacteria of the FCB group superphylum have the potential to synthesize archaeal ether lipids.</title>
        <authorList>
            <person name="Villanueva L."/>
            <person name="Von Meijenfeldt F.A.B."/>
            <person name="Westbye A.B."/>
            <person name="Yadav S."/>
            <person name="Hopmans E.C."/>
            <person name="Dutilh B.E."/>
            <person name="Sinninghe Damste J.S."/>
        </authorList>
    </citation>
    <scope>NUCLEOTIDE SEQUENCE [LARGE SCALE GENOMIC DNA]</scope>
    <source>
        <strain evidence="11">NIOZ-UU27</strain>
    </source>
</reference>
<dbReference type="PANTHER" id="PTHR43065:SF10">
    <property type="entry name" value="PEROXIDE STRESS-ACTIVATED HISTIDINE KINASE MAK3"/>
    <property type="match status" value="1"/>
</dbReference>
<dbReference type="SMART" id="SM00387">
    <property type="entry name" value="HATPase_c"/>
    <property type="match status" value="1"/>
</dbReference>
<dbReference type="CDD" id="cd00082">
    <property type="entry name" value="HisKA"/>
    <property type="match status" value="1"/>
</dbReference>
<evidence type="ECO:0000313" key="12">
    <source>
        <dbReference type="Proteomes" id="UP000650524"/>
    </source>
</evidence>
<keyword evidence="4" id="KW-0808">Transferase</keyword>
<evidence type="ECO:0000256" key="1">
    <source>
        <dbReference type="ARBA" id="ARBA00000085"/>
    </source>
</evidence>
<dbReference type="InterPro" id="IPR003594">
    <property type="entry name" value="HATPase_dom"/>
</dbReference>
<dbReference type="InterPro" id="IPR000014">
    <property type="entry name" value="PAS"/>
</dbReference>
<comment type="catalytic activity">
    <reaction evidence="1">
        <text>ATP + protein L-histidine = ADP + protein N-phospho-L-histidine.</text>
        <dbReference type="EC" id="2.7.13.3"/>
    </reaction>
</comment>
<dbReference type="PROSITE" id="PS50112">
    <property type="entry name" value="PAS"/>
    <property type="match status" value="1"/>
</dbReference>
<dbReference type="GO" id="GO:0000155">
    <property type="term" value="F:phosphorelay sensor kinase activity"/>
    <property type="evidence" value="ECO:0007669"/>
    <property type="project" value="InterPro"/>
</dbReference>
<evidence type="ECO:0000256" key="3">
    <source>
        <dbReference type="ARBA" id="ARBA00022553"/>
    </source>
</evidence>
<dbReference type="InterPro" id="IPR005467">
    <property type="entry name" value="His_kinase_dom"/>
</dbReference>
<evidence type="ECO:0000256" key="6">
    <source>
        <dbReference type="ARBA" id="ARBA00022777"/>
    </source>
</evidence>
<dbReference type="InterPro" id="IPR003661">
    <property type="entry name" value="HisK_dim/P_dom"/>
</dbReference>
<keyword evidence="8" id="KW-0902">Two-component regulatory system</keyword>
<dbReference type="InterPro" id="IPR035965">
    <property type="entry name" value="PAS-like_dom_sf"/>
</dbReference>
<keyword evidence="7" id="KW-0067">ATP-binding</keyword>
<dbReference type="SMART" id="SM00388">
    <property type="entry name" value="HisKA"/>
    <property type="match status" value="1"/>
</dbReference>
<dbReference type="EMBL" id="JACNJD010000070">
    <property type="protein sequence ID" value="MBC8176016.1"/>
    <property type="molecule type" value="Genomic_DNA"/>
</dbReference>
<dbReference type="CDD" id="cd00130">
    <property type="entry name" value="PAS"/>
    <property type="match status" value="1"/>
</dbReference>
<dbReference type="Gene3D" id="3.30.450.20">
    <property type="entry name" value="PAS domain"/>
    <property type="match status" value="1"/>
</dbReference>
<dbReference type="SUPFAM" id="SSF55785">
    <property type="entry name" value="PYP-like sensor domain (PAS domain)"/>
    <property type="match status" value="1"/>
</dbReference>
<keyword evidence="3" id="KW-0597">Phosphoprotein</keyword>
<keyword evidence="6" id="KW-0418">Kinase</keyword>
<name>A0A8J6T4R5_9DELT</name>
<dbReference type="SMART" id="SM00091">
    <property type="entry name" value="PAS"/>
    <property type="match status" value="1"/>
</dbReference>
<dbReference type="AlphaFoldDB" id="A0A8J6T4R5"/>
<feature type="domain" description="Histidine kinase" evidence="9">
    <location>
        <begin position="152"/>
        <end position="359"/>
    </location>
</feature>
<dbReference type="Pfam" id="PF02518">
    <property type="entry name" value="HATPase_c"/>
    <property type="match status" value="1"/>
</dbReference>
<proteinExistence type="predicted"/>
<dbReference type="PANTHER" id="PTHR43065">
    <property type="entry name" value="SENSOR HISTIDINE KINASE"/>
    <property type="match status" value="1"/>
</dbReference>
<keyword evidence="5" id="KW-0547">Nucleotide-binding</keyword>
<evidence type="ECO:0000259" key="9">
    <source>
        <dbReference type="PROSITE" id="PS50109"/>
    </source>
</evidence>
<comment type="caution">
    <text evidence="11">The sequence shown here is derived from an EMBL/GenBank/DDBJ whole genome shotgun (WGS) entry which is preliminary data.</text>
</comment>